<proteinExistence type="predicted"/>
<comment type="caution">
    <text evidence="1">The sequence shown here is derived from an EMBL/GenBank/DDBJ whole genome shotgun (WGS) entry which is preliminary data.</text>
</comment>
<protein>
    <submittedName>
        <fullName evidence="1">Uncharacterized protein</fullName>
    </submittedName>
</protein>
<organism evidence="1 2">
    <name type="scientific">Punica granatum</name>
    <name type="common">Pomegranate</name>
    <dbReference type="NCBI Taxonomy" id="22663"/>
    <lineage>
        <taxon>Eukaryota</taxon>
        <taxon>Viridiplantae</taxon>
        <taxon>Streptophyta</taxon>
        <taxon>Embryophyta</taxon>
        <taxon>Tracheophyta</taxon>
        <taxon>Spermatophyta</taxon>
        <taxon>Magnoliopsida</taxon>
        <taxon>eudicotyledons</taxon>
        <taxon>Gunneridae</taxon>
        <taxon>Pentapetalae</taxon>
        <taxon>rosids</taxon>
        <taxon>malvids</taxon>
        <taxon>Myrtales</taxon>
        <taxon>Lythraceae</taxon>
        <taxon>Punica</taxon>
    </lineage>
</organism>
<evidence type="ECO:0000313" key="1">
    <source>
        <dbReference type="EMBL" id="PKI50226.1"/>
    </source>
</evidence>
<evidence type="ECO:0000313" key="2">
    <source>
        <dbReference type="Proteomes" id="UP000233551"/>
    </source>
</evidence>
<dbReference type="Proteomes" id="UP000233551">
    <property type="component" value="Unassembled WGS sequence"/>
</dbReference>
<keyword evidence="2" id="KW-1185">Reference proteome</keyword>
<gene>
    <name evidence="1" type="ORF">CRG98_029299</name>
</gene>
<name>A0A2I0J3C6_PUNGR</name>
<accession>A0A2I0J3C6</accession>
<sequence>MARGLVELSSNCLISFHTLESESSSAWILLGLRQMTQGAGARAGGKTVRPRLPTLRHERRDLDGAVELPEAQGQFAKLWMSRAWHCVKRLMDYRGDWMNERHEGIPDDDGYHHCNHHLPGRDYAPRWCVATGHRRRLGQFLQQ</sequence>
<dbReference type="EMBL" id="PGOL01002138">
    <property type="protein sequence ID" value="PKI50226.1"/>
    <property type="molecule type" value="Genomic_DNA"/>
</dbReference>
<dbReference type="AlphaFoldDB" id="A0A2I0J3C6"/>
<reference evidence="1 2" key="1">
    <citation type="submission" date="2017-11" db="EMBL/GenBank/DDBJ databases">
        <title>De-novo sequencing of pomegranate (Punica granatum L.) genome.</title>
        <authorList>
            <person name="Akparov Z."/>
            <person name="Amiraslanov A."/>
            <person name="Hajiyeva S."/>
            <person name="Abbasov M."/>
            <person name="Kaur K."/>
            <person name="Hamwieh A."/>
            <person name="Solovyev V."/>
            <person name="Salamov A."/>
            <person name="Braich B."/>
            <person name="Kosarev P."/>
            <person name="Mahmoud A."/>
            <person name="Hajiyev E."/>
            <person name="Babayeva S."/>
            <person name="Izzatullayeva V."/>
            <person name="Mammadov A."/>
            <person name="Mammadov A."/>
            <person name="Sharifova S."/>
            <person name="Ojaghi J."/>
            <person name="Eynullazada K."/>
            <person name="Bayramov B."/>
            <person name="Abdulazimova A."/>
            <person name="Shahmuradov I."/>
        </authorList>
    </citation>
    <scope>NUCLEOTIDE SEQUENCE [LARGE SCALE GENOMIC DNA]</scope>
    <source>
        <strain evidence="2">cv. AG2017</strain>
        <tissue evidence="1">Leaf</tissue>
    </source>
</reference>